<evidence type="ECO:0000313" key="3">
    <source>
        <dbReference type="EMBL" id="AUH32790.1"/>
    </source>
</evidence>
<reference evidence="3 4" key="1">
    <citation type="submission" date="2017-12" db="EMBL/GenBank/DDBJ databases">
        <authorList>
            <person name="Hurst M.R.H."/>
        </authorList>
    </citation>
    <scope>NUCLEOTIDE SEQUENCE [LARGE SCALE GENOMIC DNA]</scope>
    <source>
        <strain evidence="3 4">BM15</strain>
    </source>
</reference>
<dbReference type="AlphaFoldDB" id="A0A2K9ECZ3"/>
<dbReference type="Pfam" id="PF11412">
    <property type="entry name" value="DsbD_N"/>
    <property type="match status" value="1"/>
</dbReference>
<evidence type="ECO:0000313" key="4">
    <source>
        <dbReference type="Proteomes" id="UP000233742"/>
    </source>
</evidence>
<evidence type="ECO:0000256" key="1">
    <source>
        <dbReference type="SAM" id="SignalP"/>
    </source>
</evidence>
<dbReference type="Proteomes" id="UP000233742">
    <property type="component" value="Chromosome"/>
</dbReference>
<name>A0A2K9ECZ3_9RHOB</name>
<dbReference type="KEGG" id="paro:CUV01_04800"/>
<proteinExistence type="predicted"/>
<dbReference type="InterPro" id="IPR028250">
    <property type="entry name" value="DsbDN"/>
</dbReference>
<dbReference type="EMBL" id="CP025408">
    <property type="protein sequence ID" value="AUH32790.1"/>
    <property type="molecule type" value="Genomic_DNA"/>
</dbReference>
<protein>
    <recommendedName>
        <fullName evidence="2">Thiol:disulfide interchange protein DsbD N-terminal domain-containing protein</fullName>
    </recommendedName>
</protein>
<organism evidence="3 4">
    <name type="scientific">Paracoccus tegillarcae</name>
    <dbReference type="NCBI Taxonomy" id="1529068"/>
    <lineage>
        <taxon>Bacteria</taxon>
        <taxon>Pseudomonadati</taxon>
        <taxon>Pseudomonadota</taxon>
        <taxon>Alphaproteobacteria</taxon>
        <taxon>Rhodobacterales</taxon>
        <taxon>Paracoccaceae</taxon>
        <taxon>Paracoccus</taxon>
    </lineage>
</organism>
<dbReference type="RefSeq" id="WP_101459464.1">
    <property type="nucleotide sequence ID" value="NZ_CP025408.1"/>
</dbReference>
<evidence type="ECO:0000259" key="2">
    <source>
        <dbReference type="Pfam" id="PF11412"/>
    </source>
</evidence>
<feature type="chain" id="PRO_5014784998" description="Thiol:disulfide interchange protein DsbD N-terminal domain-containing protein" evidence="1">
    <location>
        <begin position="18"/>
        <end position="259"/>
    </location>
</feature>
<keyword evidence="1" id="KW-0732">Signal</keyword>
<dbReference type="OrthoDB" id="9811036at2"/>
<feature type="domain" description="Thiol:disulfide interchange protein DsbD N-terminal" evidence="2">
    <location>
        <begin position="36"/>
        <end position="137"/>
    </location>
</feature>
<accession>A0A2K9ECZ3</accession>
<sequence>MKLFALAFALSAVAAHAQDLPPGLTDARLLPGWTDEQGNRIAALELRLQPGWKTYWRSPGDSGIPPSFDWGASQNIGELTVQWPAPELIDSGGSLSFGFHDRLVLPFSIVPKTPGQPIDLATVVDFGLCENICVPAHLTLDAPPAANQPDPVIQTALNQQPSGSADQPQCRVSGIDDGLRLDLTLADAGWVRAIAVELPARPEVWISVPELSPDGEAGLTASADLVQPDGARFDLDTDGLVFTLIGDRPAVQMQGCAAT</sequence>
<gene>
    <name evidence="3" type="ORF">CUV01_04800</name>
</gene>
<feature type="signal peptide" evidence="1">
    <location>
        <begin position="1"/>
        <end position="17"/>
    </location>
</feature>
<keyword evidence="4" id="KW-1185">Reference proteome</keyword>